<dbReference type="SMART" id="SM00478">
    <property type="entry name" value="ENDO3c"/>
    <property type="match status" value="1"/>
</dbReference>
<organism evidence="11 12">
    <name type="scientific">Gulosibacter macacae</name>
    <dbReference type="NCBI Taxonomy" id="2488791"/>
    <lineage>
        <taxon>Bacteria</taxon>
        <taxon>Bacillati</taxon>
        <taxon>Actinomycetota</taxon>
        <taxon>Actinomycetes</taxon>
        <taxon>Micrococcales</taxon>
        <taxon>Microbacteriaceae</taxon>
        <taxon>Gulosibacter</taxon>
    </lineage>
</organism>
<comment type="caution">
    <text evidence="11">The sequence shown here is derived from an EMBL/GenBank/DDBJ whole genome shotgun (WGS) entry which is preliminary data.</text>
</comment>
<dbReference type="Pfam" id="PF06029">
    <property type="entry name" value="AlkA_N"/>
    <property type="match status" value="1"/>
</dbReference>
<dbReference type="GO" id="GO:0008725">
    <property type="term" value="F:DNA-3-methyladenine glycosylase activity"/>
    <property type="evidence" value="ECO:0007669"/>
    <property type="project" value="TreeGrafter"/>
</dbReference>
<dbReference type="PANTHER" id="PTHR43003:SF13">
    <property type="entry name" value="DNA-3-METHYLADENINE GLYCOSYLASE 2"/>
    <property type="match status" value="1"/>
</dbReference>
<dbReference type="SUPFAM" id="SSF57884">
    <property type="entry name" value="Ada DNA repair protein, N-terminal domain (N-Ada 10)"/>
    <property type="match status" value="1"/>
</dbReference>
<dbReference type="Gene3D" id="3.40.10.10">
    <property type="entry name" value="DNA Methylphosphotriester Repair Domain"/>
    <property type="match status" value="1"/>
</dbReference>
<dbReference type="SUPFAM" id="SSF48150">
    <property type="entry name" value="DNA-glycosylase"/>
    <property type="match status" value="1"/>
</dbReference>
<evidence type="ECO:0000256" key="5">
    <source>
        <dbReference type="ARBA" id="ARBA00022763"/>
    </source>
</evidence>
<dbReference type="Pfam" id="PF02805">
    <property type="entry name" value="Ada_Zn_binding"/>
    <property type="match status" value="1"/>
</dbReference>
<keyword evidence="9" id="KW-0234">DNA repair</keyword>
<dbReference type="GO" id="GO:0032131">
    <property type="term" value="F:alkylated DNA binding"/>
    <property type="evidence" value="ECO:0007669"/>
    <property type="project" value="TreeGrafter"/>
</dbReference>
<dbReference type="EMBL" id="RQVS01000009">
    <property type="protein sequence ID" value="RRJ86402.1"/>
    <property type="molecule type" value="Genomic_DNA"/>
</dbReference>
<dbReference type="EC" id="3.2.2.21" evidence="3"/>
<dbReference type="GO" id="GO:0008270">
    <property type="term" value="F:zinc ion binding"/>
    <property type="evidence" value="ECO:0007669"/>
    <property type="project" value="InterPro"/>
</dbReference>
<dbReference type="GO" id="GO:0003700">
    <property type="term" value="F:DNA-binding transcription factor activity"/>
    <property type="evidence" value="ECO:0007669"/>
    <property type="project" value="InterPro"/>
</dbReference>
<dbReference type="OrthoDB" id="9811249at2"/>
<keyword evidence="7" id="KW-0010">Activator</keyword>
<evidence type="ECO:0000313" key="11">
    <source>
        <dbReference type="EMBL" id="RRJ86402.1"/>
    </source>
</evidence>
<dbReference type="InterPro" id="IPR004026">
    <property type="entry name" value="Ada_DNA_repair_Zn-bd"/>
</dbReference>
<dbReference type="SMART" id="SM00342">
    <property type="entry name" value="HTH_ARAC"/>
    <property type="match status" value="1"/>
</dbReference>
<dbReference type="GO" id="GO:0032259">
    <property type="term" value="P:methylation"/>
    <property type="evidence" value="ECO:0007669"/>
    <property type="project" value="UniProtKB-KW"/>
</dbReference>
<dbReference type="InterPro" id="IPR003265">
    <property type="entry name" value="HhH-GPD_domain"/>
</dbReference>
<sequence>MTSATNPRCALGDPGFAERYRAIDARDARFDGQFFTGVLSTGIYCRPSCPARTPKPENVVFFRTSAAAHESGLRACKRCLPEATPGSPEWRLRQDAAGRAMRLIDDGLVDREGVDGLARRLSVTPRHLRRLLIAELGATPLALARARRAQAARALLVGTELPIAQLAFASGFGSVRQCNDTVREVFGLTPSELRARRASSNTPQALADAIAPSPAQRIRLDIELPVRAPFDARGAFSWLADRAIAGLEVVDLEGPVLRYARIFELPAGPAVAEVRAHPRGDHEWQLTATLELTELTELTELADVAPAVARLRRLLDLDADPLAIDQALRDDPALAPLVARVPGIRMPGAVDPAEYVVRAIVGQQISVAAARKHLGRLVELVGEPFTTDIPGLNRRFPSTATIAALPDPPAIGDLDPERPLRLPRRQIATVLAAARALSTGELSLHPGITPSELRGRLLELPGIGQWTAEYLAMRLTGDPDAWPIGDVALLAGARRVGLLGPEPAASDHRMLARRATDWSPWRSYAALHLWRAASEPKDHT</sequence>
<dbReference type="GO" id="GO:0043916">
    <property type="term" value="F:DNA-7-methylguanine glycosylase activity"/>
    <property type="evidence" value="ECO:0007669"/>
    <property type="project" value="TreeGrafter"/>
</dbReference>
<dbReference type="PANTHER" id="PTHR43003">
    <property type="entry name" value="DNA-3-METHYLADENINE GLYCOSYLASE"/>
    <property type="match status" value="1"/>
</dbReference>
<evidence type="ECO:0000256" key="7">
    <source>
        <dbReference type="ARBA" id="ARBA00023159"/>
    </source>
</evidence>
<feature type="domain" description="HTH araC/xylS-type" evidence="10">
    <location>
        <begin position="98"/>
        <end position="196"/>
    </location>
</feature>
<evidence type="ECO:0000256" key="1">
    <source>
        <dbReference type="ARBA" id="ARBA00000086"/>
    </source>
</evidence>
<dbReference type="Gene3D" id="1.10.10.60">
    <property type="entry name" value="Homeodomain-like"/>
    <property type="match status" value="1"/>
</dbReference>
<dbReference type="GO" id="GO:0032993">
    <property type="term" value="C:protein-DNA complex"/>
    <property type="evidence" value="ECO:0007669"/>
    <property type="project" value="TreeGrafter"/>
</dbReference>
<dbReference type="GO" id="GO:0005737">
    <property type="term" value="C:cytoplasm"/>
    <property type="evidence" value="ECO:0007669"/>
    <property type="project" value="TreeGrafter"/>
</dbReference>
<accession>A0A3P3VUC2</accession>
<evidence type="ECO:0000313" key="12">
    <source>
        <dbReference type="Proteomes" id="UP000274391"/>
    </source>
</evidence>
<dbReference type="GO" id="GO:0006307">
    <property type="term" value="P:DNA alkylation repair"/>
    <property type="evidence" value="ECO:0007669"/>
    <property type="project" value="TreeGrafter"/>
</dbReference>
<dbReference type="GO" id="GO:0043565">
    <property type="term" value="F:sequence-specific DNA binding"/>
    <property type="evidence" value="ECO:0007669"/>
    <property type="project" value="InterPro"/>
</dbReference>
<dbReference type="AlphaFoldDB" id="A0A3P3VUC2"/>
<gene>
    <name evidence="11" type="ORF">EG850_08620</name>
</gene>
<keyword evidence="6" id="KW-0805">Transcription regulation</keyword>
<keyword evidence="5" id="KW-0227">DNA damage</keyword>
<evidence type="ECO:0000256" key="6">
    <source>
        <dbReference type="ARBA" id="ARBA00023015"/>
    </source>
</evidence>
<dbReference type="Pfam" id="PF12833">
    <property type="entry name" value="HTH_18"/>
    <property type="match status" value="1"/>
</dbReference>
<protein>
    <recommendedName>
        <fullName evidence="3">DNA-3-methyladenine glycosylase II</fullName>
        <ecNumber evidence="3">3.2.2.21</ecNumber>
    </recommendedName>
</protein>
<dbReference type="Gene3D" id="1.10.340.30">
    <property type="entry name" value="Hypothetical protein, domain 2"/>
    <property type="match status" value="1"/>
</dbReference>
<dbReference type="Gene3D" id="1.10.1670.10">
    <property type="entry name" value="Helix-hairpin-Helix base-excision DNA repair enzymes (C-terminal)"/>
    <property type="match status" value="1"/>
</dbReference>
<dbReference type="SUPFAM" id="SSF46689">
    <property type="entry name" value="Homeodomain-like"/>
    <property type="match status" value="1"/>
</dbReference>
<dbReference type="SMART" id="SM01009">
    <property type="entry name" value="AlkA_N"/>
    <property type="match status" value="1"/>
</dbReference>
<evidence type="ECO:0000259" key="10">
    <source>
        <dbReference type="PROSITE" id="PS01124"/>
    </source>
</evidence>
<evidence type="ECO:0000256" key="3">
    <source>
        <dbReference type="ARBA" id="ARBA00012000"/>
    </source>
</evidence>
<dbReference type="Gene3D" id="3.30.310.20">
    <property type="entry name" value="DNA-3-methyladenine glycosylase AlkA, N-terminal domain"/>
    <property type="match status" value="1"/>
</dbReference>
<comment type="catalytic activity">
    <reaction evidence="1">
        <text>Hydrolysis of alkylated DNA, releasing 3-methyladenine, 3-methylguanine, 7-methylguanine and 7-methyladenine.</text>
        <dbReference type="EC" id="3.2.2.21"/>
    </reaction>
</comment>
<keyword evidence="8" id="KW-0804">Transcription</keyword>
<keyword evidence="4" id="KW-0489">Methyltransferase</keyword>
<dbReference type="SUPFAM" id="SSF55945">
    <property type="entry name" value="TATA-box binding protein-like"/>
    <property type="match status" value="1"/>
</dbReference>
<evidence type="ECO:0000256" key="9">
    <source>
        <dbReference type="ARBA" id="ARBA00023204"/>
    </source>
</evidence>
<dbReference type="InterPro" id="IPR011257">
    <property type="entry name" value="DNA_glycosylase"/>
</dbReference>
<evidence type="ECO:0000256" key="8">
    <source>
        <dbReference type="ARBA" id="ARBA00023163"/>
    </source>
</evidence>
<comment type="cofactor">
    <cofactor evidence="2">
        <name>Zn(2+)</name>
        <dbReference type="ChEBI" id="CHEBI:29105"/>
    </cofactor>
</comment>
<dbReference type="RefSeq" id="WP_124972547.1">
    <property type="nucleotide sequence ID" value="NZ_RQVS01000009.1"/>
</dbReference>
<dbReference type="Proteomes" id="UP000274391">
    <property type="component" value="Unassembled WGS sequence"/>
</dbReference>
<keyword evidence="12" id="KW-1185">Reference proteome</keyword>
<dbReference type="InterPro" id="IPR018060">
    <property type="entry name" value="HTH_AraC"/>
</dbReference>
<proteinExistence type="predicted"/>
<dbReference type="InterPro" id="IPR035451">
    <property type="entry name" value="Ada-like_dom_sf"/>
</dbReference>
<name>A0A3P3VUC2_9MICO</name>
<dbReference type="GO" id="GO:0006285">
    <property type="term" value="P:base-excision repair, AP site formation"/>
    <property type="evidence" value="ECO:0007669"/>
    <property type="project" value="TreeGrafter"/>
</dbReference>
<dbReference type="InterPro" id="IPR010316">
    <property type="entry name" value="AlkA_N"/>
</dbReference>
<keyword evidence="4" id="KW-0808">Transferase</keyword>
<dbReference type="InterPro" id="IPR051912">
    <property type="entry name" value="Alkylbase_DNA_Glycosylase/TA"/>
</dbReference>
<evidence type="ECO:0000256" key="4">
    <source>
        <dbReference type="ARBA" id="ARBA00022603"/>
    </source>
</evidence>
<reference evidence="11 12" key="1">
    <citation type="submission" date="2018-11" db="EMBL/GenBank/DDBJ databases">
        <title>YIM 102482-1 draft genome.</title>
        <authorList>
            <person name="Li G."/>
            <person name="Jiang Y."/>
        </authorList>
    </citation>
    <scope>NUCLEOTIDE SEQUENCE [LARGE SCALE GENOMIC DNA]</scope>
    <source>
        <strain evidence="11 12">YIM 102482-1</strain>
    </source>
</reference>
<dbReference type="CDD" id="cd00056">
    <property type="entry name" value="ENDO3c"/>
    <property type="match status" value="1"/>
</dbReference>
<dbReference type="GO" id="GO:0008168">
    <property type="term" value="F:methyltransferase activity"/>
    <property type="evidence" value="ECO:0007669"/>
    <property type="project" value="UniProtKB-KW"/>
</dbReference>
<dbReference type="PROSITE" id="PS01124">
    <property type="entry name" value="HTH_ARAC_FAMILY_2"/>
    <property type="match status" value="1"/>
</dbReference>
<evidence type="ECO:0000256" key="2">
    <source>
        <dbReference type="ARBA" id="ARBA00001947"/>
    </source>
</evidence>
<dbReference type="InterPro" id="IPR037046">
    <property type="entry name" value="AlkA_N_sf"/>
</dbReference>
<dbReference type="InterPro" id="IPR023170">
    <property type="entry name" value="HhH_base_excis_C"/>
</dbReference>
<dbReference type="InterPro" id="IPR009057">
    <property type="entry name" value="Homeodomain-like_sf"/>
</dbReference>